<name>A4RV49_OSTLU</name>
<feature type="domain" description="CBS" evidence="4">
    <location>
        <begin position="234"/>
        <end position="293"/>
    </location>
</feature>
<dbReference type="SUPFAM" id="SSF54631">
    <property type="entry name" value="CBS-domain pair"/>
    <property type="match status" value="1"/>
</dbReference>
<dbReference type="SMART" id="SM00116">
    <property type="entry name" value="CBS"/>
    <property type="match status" value="2"/>
</dbReference>
<gene>
    <name evidence="5" type="ORF">OSTLU_24310</name>
</gene>
<dbReference type="PROSITE" id="PS51371">
    <property type="entry name" value="CBS"/>
    <property type="match status" value="2"/>
</dbReference>
<dbReference type="Gramene" id="ABO95370">
    <property type="protein sequence ID" value="ABO95370"/>
    <property type="gene ID" value="OSTLU_24310"/>
</dbReference>
<dbReference type="OMA" id="HADNQHY"/>
<dbReference type="InterPro" id="IPR000644">
    <property type="entry name" value="CBS_dom"/>
</dbReference>
<keyword evidence="6" id="KW-1185">Reference proteome</keyword>
<feature type="domain" description="CBS" evidence="4">
    <location>
        <begin position="332"/>
        <end position="392"/>
    </location>
</feature>
<keyword evidence="1" id="KW-0677">Repeat</keyword>
<evidence type="ECO:0000256" key="1">
    <source>
        <dbReference type="ARBA" id="ARBA00022737"/>
    </source>
</evidence>
<dbReference type="HOGENOM" id="CLU_680411_0_0_1"/>
<organism evidence="5 6">
    <name type="scientific">Ostreococcus lucimarinus (strain CCE9901)</name>
    <dbReference type="NCBI Taxonomy" id="436017"/>
    <lineage>
        <taxon>Eukaryota</taxon>
        <taxon>Viridiplantae</taxon>
        <taxon>Chlorophyta</taxon>
        <taxon>Mamiellophyceae</taxon>
        <taxon>Mamiellales</taxon>
        <taxon>Bathycoccaceae</taxon>
        <taxon>Ostreococcus</taxon>
    </lineage>
</organism>
<evidence type="ECO:0000313" key="5">
    <source>
        <dbReference type="EMBL" id="ABO95370.1"/>
    </source>
</evidence>
<dbReference type="OrthoDB" id="449052at2759"/>
<dbReference type="Proteomes" id="UP000001568">
    <property type="component" value="Chromosome 3"/>
</dbReference>
<proteinExistence type="predicted"/>
<dbReference type="CDD" id="cd02205">
    <property type="entry name" value="CBS_pair_SF"/>
    <property type="match status" value="1"/>
</dbReference>
<sequence length="405" mass="43773">MASTDTKAMKETPLSVLSRTNLAKYLTERHALAGKTCGDQPESLRGKCTLVLSSDSSFQEALSSMNRFRVSSMPLVRYKSGASRDVGAYDALCFLSNGDLVTTLIEACDKAELNARDDDVLGLMGRMATIGLEIESLPLKQARTKWDGTVIWKSATATQSLAECLERCLYISPSEKPGDVRLRALPHRFAVMNSDNAIEHIVSQSDIVMYLHTNRDILTPLFTEATVNELGLASTPGIAFVGASTPTIEAFREMERHRVGAVPIVDEATRTLIGTLSESDLTHLRGGASFAALALPVAEFLLHAHKLSVSTPAQQSGGLYNPNTSAFAAALMRHRERLVVSCRPSDTLTDVLTKMDVNAVHRVWVVDDAGVPTGVIALADVLAVIAQMGMSTEEVAKQRDKMVVA</sequence>
<dbReference type="Gene3D" id="3.10.580.10">
    <property type="entry name" value="CBS-domain"/>
    <property type="match status" value="1"/>
</dbReference>
<reference evidence="5 6" key="1">
    <citation type="journal article" date="2007" name="Proc. Natl. Acad. Sci. U.S.A.">
        <title>The tiny eukaryote Ostreococcus provides genomic insights into the paradox of plankton speciation.</title>
        <authorList>
            <person name="Palenik B."/>
            <person name="Grimwood J."/>
            <person name="Aerts A."/>
            <person name="Rouze P."/>
            <person name="Salamov A."/>
            <person name="Putnam N."/>
            <person name="Dupont C."/>
            <person name="Jorgensen R."/>
            <person name="Derelle E."/>
            <person name="Rombauts S."/>
            <person name="Zhou K."/>
            <person name="Otillar R."/>
            <person name="Merchant S.S."/>
            <person name="Podell S."/>
            <person name="Gaasterland T."/>
            <person name="Napoli C."/>
            <person name="Gendler K."/>
            <person name="Manuell A."/>
            <person name="Tai V."/>
            <person name="Vallon O."/>
            <person name="Piganeau G."/>
            <person name="Jancek S."/>
            <person name="Heijde M."/>
            <person name="Jabbari K."/>
            <person name="Bowler C."/>
            <person name="Lohr M."/>
            <person name="Robbens S."/>
            <person name="Werner G."/>
            <person name="Dubchak I."/>
            <person name="Pazour G.J."/>
            <person name="Ren Q."/>
            <person name="Paulsen I."/>
            <person name="Delwiche C."/>
            <person name="Schmutz J."/>
            <person name="Rokhsar D."/>
            <person name="Van de Peer Y."/>
            <person name="Moreau H."/>
            <person name="Grigoriev I.V."/>
        </authorList>
    </citation>
    <scope>NUCLEOTIDE SEQUENCE [LARGE SCALE GENOMIC DNA]</scope>
    <source>
        <strain evidence="5 6">CCE9901</strain>
    </source>
</reference>
<evidence type="ECO:0000256" key="3">
    <source>
        <dbReference type="PROSITE-ProRule" id="PRU00703"/>
    </source>
</evidence>
<dbReference type="eggNOG" id="KOG1764">
    <property type="taxonomic scope" value="Eukaryota"/>
</dbReference>
<dbReference type="EMBL" id="CP000583">
    <property type="protein sequence ID" value="ABO95370.1"/>
    <property type="molecule type" value="Genomic_DNA"/>
</dbReference>
<protein>
    <recommendedName>
        <fullName evidence="4">CBS domain-containing protein</fullName>
    </recommendedName>
</protein>
<dbReference type="Pfam" id="PF00571">
    <property type="entry name" value="CBS"/>
    <property type="match status" value="2"/>
</dbReference>
<dbReference type="KEGG" id="olu:OSTLU_24310"/>
<dbReference type="RefSeq" id="XP_001417077.1">
    <property type="nucleotide sequence ID" value="XM_001417040.1"/>
</dbReference>
<accession>A4RV49</accession>
<evidence type="ECO:0000256" key="2">
    <source>
        <dbReference type="ARBA" id="ARBA00023122"/>
    </source>
</evidence>
<dbReference type="InterPro" id="IPR050511">
    <property type="entry name" value="AMPK_gamma/SDS23_families"/>
</dbReference>
<dbReference type="AlphaFoldDB" id="A4RV49"/>
<keyword evidence="2 3" id="KW-0129">CBS domain</keyword>
<dbReference type="GeneID" id="5000762"/>
<dbReference type="STRING" id="436017.A4RV49"/>
<dbReference type="PANTHER" id="PTHR13780">
    <property type="entry name" value="AMP-ACTIVATED PROTEIN KINASE, GAMMA REGULATORY SUBUNIT"/>
    <property type="match status" value="1"/>
</dbReference>
<dbReference type="InterPro" id="IPR046342">
    <property type="entry name" value="CBS_dom_sf"/>
</dbReference>
<evidence type="ECO:0000313" key="6">
    <source>
        <dbReference type="Proteomes" id="UP000001568"/>
    </source>
</evidence>
<evidence type="ECO:0000259" key="4">
    <source>
        <dbReference type="PROSITE" id="PS51371"/>
    </source>
</evidence>